<comment type="similarity">
    <text evidence="1">Belongs to the arylamine N-acetyltransferase family.</text>
</comment>
<dbReference type="InterPro" id="IPR053710">
    <property type="entry name" value="Arylamine_NAT_domain_sf"/>
</dbReference>
<dbReference type="InterPro" id="IPR001447">
    <property type="entry name" value="Arylamine_N-AcTrfase"/>
</dbReference>
<evidence type="ECO:0000313" key="3">
    <source>
        <dbReference type="Proteomes" id="UP000325945"/>
    </source>
</evidence>
<dbReference type="AlphaFoldDB" id="A0A5N6WZQ8"/>
<sequence length="171" mass="19482">MAHIVRLPSGVRYHIDVGFGGDGPTRPIPLVSGAAVPTLGTHEARLLYDNISKESQRKQKHWIYQCRNGVDKEWNSFYCYPDLEFFQEDFEVINRFAACEFLKREFIVAVKFIRSGEEGEILHNQEALVHIPDGPDEVHIAGKIMLVNNEVKLNMGGETRVIESLDTKQLE</sequence>
<proteinExistence type="inferred from homology"/>
<protein>
    <submittedName>
        <fullName evidence="2">Uncharacterized protein</fullName>
    </submittedName>
</protein>
<reference evidence="3" key="1">
    <citation type="submission" date="2019-04" db="EMBL/GenBank/DDBJ databases">
        <title>Friends and foes A comparative genomics studyof 23 Aspergillus species from section Flavi.</title>
        <authorList>
            <consortium name="DOE Joint Genome Institute"/>
            <person name="Kjaerbolling I."/>
            <person name="Vesth T."/>
            <person name="Frisvad J.C."/>
            <person name="Nybo J.L."/>
            <person name="Theobald S."/>
            <person name="Kildgaard S."/>
            <person name="Isbrandt T."/>
            <person name="Kuo A."/>
            <person name="Sato A."/>
            <person name="Lyhne E.K."/>
            <person name="Kogle M.E."/>
            <person name="Wiebenga A."/>
            <person name="Kun R.S."/>
            <person name="Lubbers R.J."/>
            <person name="Makela M.R."/>
            <person name="Barry K."/>
            <person name="Chovatia M."/>
            <person name="Clum A."/>
            <person name="Daum C."/>
            <person name="Haridas S."/>
            <person name="He G."/>
            <person name="LaButti K."/>
            <person name="Lipzen A."/>
            <person name="Mondo S."/>
            <person name="Riley R."/>
            <person name="Salamov A."/>
            <person name="Simmons B.A."/>
            <person name="Magnuson J.K."/>
            <person name="Henrissat B."/>
            <person name="Mortensen U.H."/>
            <person name="Larsen T.O."/>
            <person name="Devries R.P."/>
            <person name="Grigoriev I.V."/>
            <person name="Machida M."/>
            <person name="Baker S.E."/>
            <person name="Andersen M.R."/>
        </authorList>
    </citation>
    <scope>NUCLEOTIDE SEQUENCE [LARGE SCALE GENOMIC DNA]</scope>
    <source>
        <strain evidence="3">CBS 130017</strain>
    </source>
</reference>
<dbReference type="Proteomes" id="UP000325945">
    <property type="component" value="Unassembled WGS sequence"/>
</dbReference>
<dbReference type="EMBL" id="ML741814">
    <property type="protein sequence ID" value="KAE8324770.1"/>
    <property type="molecule type" value="Genomic_DNA"/>
</dbReference>
<gene>
    <name evidence="2" type="ORF">BDV39DRAFT_207497</name>
</gene>
<dbReference type="Pfam" id="PF00797">
    <property type="entry name" value="Acetyltransf_2"/>
    <property type="match status" value="1"/>
</dbReference>
<evidence type="ECO:0000313" key="2">
    <source>
        <dbReference type="EMBL" id="KAE8324770.1"/>
    </source>
</evidence>
<accession>A0A5N6WZQ8</accession>
<dbReference type="SUPFAM" id="SSF54001">
    <property type="entry name" value="Cysteine proteinases"/>
    <property type="match status" value="1"/>
</dbReference>
<dbReference type="Gene3D" id="3.30.2140.20">
    <property type="match status" value="1"/>
</dbReference>
<keyword evidence="3" id="KW-1185">Reference proteome</keyword>
<dbReference type="GO" id="GO:0016407">
    <property type="term" value="F:acetyltransferase activity"/>
    <property type="evidence" value="ECO:0007669"/>
    <property type="project" value="InterPro"/>
</dbReference>
<name>A0A5N6WZQ8_9EURO</name>
<organism evidence="2 3">
    <name type="scientific">Aspergillus sergii</name>
    <dbReference type="NCBI Taxonomy" id="1034303"/>
    <lineage>
        <taxon>Eukaryota</taxon>
        <taxon>Fungi</taxon>
        <taxon>Dikarya</taxon>
        <taxon>Ascomycota</taxon>
        <taxon>Pezizomycotina</taxon>
        <taxon>Eurotiomycetes</taxon>
        <taxon>Eurotiomycetidae</taxon>
        <taxon>Eurotiales</taxon>
        <taxon>Aspergillaceae</taxon>
        <taxon>Aspergillus</taxon>
        <taxon>Aspergillus subgen. Circumdati</taxon>
    </lineage>
</organism>
<dbReference type="InterPro" id="IPR038765">
    <property type="entry name" value="Papain-like_cys_pep_sf"/>
</dbReference>
<evidence type="ECO:0000256" key="1">
    <source>
        <dbReference type="ARBA" id="ARBA00006547"/>
    </source>
</evidence>